<dbReference type="STRING" id="1080227.A8L45_06520"/>
<feature type="domain" description="HNH nuclease" evidence="2">
    <location>
        <begin position="464"/>
        <end position="502"/>
    </location>
</feature>
<accession>A0A1C3EMB4</accession>
<name>A0A1C3EMB4_9GAMM</name>
<dbReference type="GO" id="GO:0008168">
    <property type="term" value="F:methyltransferase activity"/>
    <property type="evidence" value="ECO:0007669"/>
    <property type="project" value="UniProtKB-KW"/>
</dbReference>
<comment type="caution">
    <text evidence="3">The sequence shown here is derived from an EMBL/GenBank/DDBJ whole genome shotgun (WGS) entry which is preliminary data.</text>
</comment>
<dbReference type="AlphaFoldDB" id="A0A1C3EMB4"/>
<dbReference type="Pfam" id="PF13489">
    <property type="entry name" value="Methyltransf_23"/>
    <property type="match status" value="1"/>
</dbReference>
<dbReference type="Pfam" id="PF13395">
    <property type="entry name" value="HNH_4"/>
    <property type="match status" value="1"/>
</dbReference>
<dbReference type="OrthoDB" id="7348755at2"/>
<keyword evidence="1 3" id="KW-0808">Transferase</keyword>
<dbReference type="RefSeq" id="WP_068900438.1">
    <property type="nucleotide sequence ID" value="NZ_JBHUIF010000004.1"/>
</dbReference>
<gene>
    <name evidence="3" type="ORF">A8L45_06520</name>
</gene>
<evidence type="ECO:0000313" key="3">
    <source>
        <dbReference type="EMBL" id="ODA34374.1"/>
    </source>
</evidence>
<evidence type="ECO:0000256" key="1">
    <source>
        <dbReference type="ARBA" id="ARBA00022679"/>
    </source>
</evidence>
<dbReference type="Gene3D" id="3.40.50.150">
    <property type="entry name" value="Vaccinia Virus protein VP39"/>
    <property type="match status" value="1"/>
</dbReference>
<evidence type="ECO:0000313" key="4">
    <source>
        <dbReference type="Proteomes" id="UP000094936"/>
    </source>
</evidence>
<sequence>MNKTIQHYNQHADQFNAQYQSVSFEQVHKSWEAFWPSPDMDNCHVLDIGAGSGRDAIWYAKRGCSVYAVEPSEGLRAHGQTQTADQDIVWLSDILPELRTVDQLSLRFDLIVLSAVWMHVPLSVRKRAFRKLANFLAPNGKLVITLRFGDFDDNRSNYSVSSEEIEQLAKDHALKMRLKTNIESDALGRNDIKWQTLVFSLPDDGSGDLLKVRHVIVNDNKSSTYKLALLRTLLRIADAHPGAVLDRSDNKVALPLGLVAMYWIRQYKRLLDRDFGDGQGIQQNSNTNKGLGFVSADGWARIKHLAPEDLSIGSLFVGREAEAIQKTIKDTLSTIKDGPVKHIYQGDKTNPVFQMERTPHKIQDSIYINQDFLGAFGQFVLDESLWDCLKVYHSWIEPLVVNQWITEMKRYELNRERNISLQSYYDCLVWLDAEHDTAYARKRIDILRARGGWDQSVWSGKKITDNYHVDHCLPFAHWPNNDRWNLLPTTVRENLQKSDRVPTRSRLADAKGRIIDFWQLAWENELDKQSFFSEAEMSLPNVPIGCNDFEAVFEAMGLQVRGVKSRLLVGEW</sequence>
<protein>
    <submittedName>
        <fullName evidence="3">SAM-dependent methyltransferase</fullName>
    </submittedName>
</protein>
<dbReference type="PANTHER" id="PTHR43861">
    <property type="entry name" value="TRANS-ACONITATE 2-METHYLTRANSFERASE-RELATED"/>
    <property type="match status" value="1"/>
</dbReference>
<dbReference type="EMBL" id="LYBM01000008">
    <property type="protein sequence ID" value="ODA34374.1"/>
    <property type="molecule type" value="Genomic_DNA"/>
</dbReference>
<keyword evidence="3" id="KW-0489">Methyltransferase</keyword>
<keyword evidence="4" id="KW-1185">Reference proteome</keyword>
<dbReference type="CDD" id="cd02440">
    <property type="entry name" value="AdoMet_MTases"/>
    <property type="match status" value="1"/>
</dbReference>
<dbReference type="PANTHER" id="PTHR43861:SF3">
    <property type="entry name" value="PUTATIVE (AFU_ORTHOLOGUE AFUA_2G14390)-RELATED"/>
    <property type="match status" value="1"/>
</dbReference>
<evidence type="ECO:0000259" key="2">
    <source>
        <dbReference type="Pfam" id="PF13395"/>
    </source>
</evidence>
<proteinExistence type="predicted"/>
<dbReference type="InterPro" id="IPR029063">
    <property type="entry name" value="SAM-dependent_MTases_sf"/>
</dbReference>
<dbReference type="InterPro" id="IPR003615">
    <property type="entry name" value="HNH_nuc"/>
</dbReference>
<organism evidence="3 4">
    <name type="scientific">Veronia pacifica</name>
    <dbReference type="NCBI Taxonomy" id="1080227"/>
    <lineage>
        <taxon>Bacteria</taxon>
        <taxon>Pseudomonadati</taxon>
        <taxon>Pseudomonadota</taxon>
        <taxon>Gammaproteobacteria</taxon>
        <taxon>Vibrionales</taxon>
        <taxon>Vibrionaceae</taxon>
        <taxon>Veronia</taxon>
    </lineage>
</organism>
<dbReference type="Proteomes" id="UP000094936">
    <property type="component" value="Unassembled WGS sequence"/>
</dbReference>
<dbReference type="GO" id="GO:0032259">
    <property type="term" value="P:methylation"/>
    <property type="evidence" value="ECO:0007669"/>
    <property type="project" value="UniProtKB-KW"/>
</dbReference>
<reference evidence="3 4" key="1">
    <citation type="submission" date="2016-05" db="EMBL/GenBank/DDBJ databases">
        <title>Genomic Taxonomy of the Vibrionaceae.</title>
        <authorList>
            <person name="Gomez-Gil B."/>
            <person name="Enciso-Ibarra J."/>
        </authorList>
    </citation>
    <scope>NUCLEOTIDE SEQUENCE [LARGE SCALE GENOMIC DNA]</scope>
    <source>
        <strain evidence="3 4">CAIM 1920</strain>
    </source>
</reference>
<dbReference type="SUPFAM" id="SSF53335">
    <property type="entry name" value="S-adenosyl-L-methionine-dependent methyltransferases"/>
    <property type="match status" value="1"/>
</dbReference>
<dbReference type="CDD" id="cd00085">
    <property type="entry name" value="HNHc"/>
    <property type="match status" value="1"/>
</dbReference>